<dbReference type="Gene3D" id="3.40.50.300">
    <property type="entry name" value="P-loop containing nucleotide triphosphate hydrolases"/>
    <property type="match status" value="1"/>
</dbReference>
<keyword evidence="1" id="KW-0175">Coiled coil</keyword>
<dbReference type="AlphaFoldDB" id="A0A6N8L4H0"/>
<sequence>MGIIGSKWRKWNFHIHTKGTNKNDQFSSATMDDFFHTFFKKAYEQQISAIGITDYFSIEKYLETIAYRNTIGDKVDGSGQKLFSDEEIAFISDIFIFPNVELRMLPATDKGRLINIHCVFNPEYVVDLENDFFSHIENQDGVKMNKHGITNYGKTLDPQINEPHKQYEKGIENFVIDLKSLRELISTNKKFRDNTLLIVSNSNNDGASGTQKHYDLFENENGSLDGLRTSIYKISDAIFSANPKDIKYFIGKKSYGSEGYNETIYRKEVEDVIQHRGSLKPCIVGCDAHKEDDLFSKFTWVKSDLNFEGLRQICFEPEHRVKIQNDTPDFKEEKLLIEKVSFLSPNSVFSTKAIHLNPNLNVIIGGKSSGKSILLYAIAKTLSADETVLKNDDGTEKYDLDKIENGFDFQITTKGGFTQNLKRQSDENSILPEIKYIPQNYLVKLAEPELNKKGKSLNKLVRDLITEDDTSKEWYQDFVNKVSQNDKLRNAQIDIYFETQKEIQDLEDELKTKSNRLVLEKNIETNSQKVEDLNKSTGLTSEQVAEYKELQGKLEANNTKRQNFKDDFSTIQNFNSEFIQAMKSLKQKKDAVLQQLQLQEIKDFYKIAYADIDALLTKANDIATEIEVQVKEDGMRSFIRECKFGEVLNTIHSEQVEIKKLIQPYLQDEQVKKAVEALNLSIANDKKALHDIVVLTKKIQEKNKLLVDTKNEIFEIYKSSYQEYINIITALRDRTIELEKDGLGIVGKAQYNYVKLRKEMYAISDGRSASYNQYNILSDSKKATDEADFETIFEDVKKLFNDLIDKKYVLTNRTSIQSAVKIVLDDYFFDYWEINYKNDKLGEMSTGKASFVILMLIIGLSKSKAPILIDQPEDNLDNRSITTDLVNYLRSKKLERQIIIVTHNANIVVNADAENVIVANQKGQNDEQSTSIFKFDYINGAIENSFDKIATETDVLKSMGIRQHIADIVEGGKDAFIMREKKYRFH</sequence>
<protein>
    <recommendedName>
        <fullName evidence="4">DNA repair protein</fullName>
    </recommendedName>
</protein>
<comment type="caution">
    <text evidence="2">The sequence shown here is derived from an EMBL/GenBank/DDBJ whole genome shotgun (WGS) entry which is preliminary data.</text>
</comment>
<dbReference type="NCBIfam" id="NF045780">
    <property type="entry name" value="TrlF_fam_ATP"/>
    <property type="match status" value="1"/>
</dbReference>
<reference evidence="2 3" key="1">
    <citation type="submission" date="2019-12" db="EMBL/GenBank/DDBJ databases">
        <authorList>
            <person name="Dong K."/>
        </authorList>
    </citation>
    <scope>NUCLEOTIDE SEQUENCE [LARGE SCALE GENOMIC DNA]</scope>
    <source>
        <strain evidence="2 3">JCM 31225</strain>
    </source>
</reference>
<feature type="coiled-coil region" evidence="1">
    <location>
        <begin position="496"/>
        <end position="523"/>
    </location>
</feature>
<dbReference type="RefSeq" id="WP_160370911.1">
    <property type="nucleotide sequence ID" value="NZ_WSQA01000026.1"/>
</dbReference>
<organism evidence="2 3">
    <name type="scientific">Sphingobacterium humi</name>
    <dbReference type="NCBI Taxonomy" id="1796905"/>
    <lineage>
        <taxon>Bacteria</taxon>
        <taxon>Pseudomonadati</taxon>
        <taxon>Bacteroidota</taxon>
        <taxon>Sphingobacteriia</taxon>
        <taxon>Sphingobacteriales</taxon>
        <taxon>Sphingobacteriaceae</taxon>
        <taxon>Sphingobacterium</taxon>
    </lineage>
</organism>
<dbReference type="OrthoDB" id="9791620at2"/>
<evidence type="ECO:0000313" key="3">
    <source>
        <dbReference type="Proteomes" id="UP000435036"/>
    </source>
</evidence>
<dbReference type="EMBL" id="WSQA01000026">
    <property type="protein sequence ID" value="MVZ64207.1"/>
    <property type="molecule type" value="Genomic_DNA"/>
</dbReference>
<feature type="coiled-coil region" evidence="1">
    <location>
        <begin position="547"/>
        <end position="602"/>
    </location>
</feature>
<dbReference type="InterPro" id="IPR027417">
    <property type="entry name" value="P-loop_NTPase"/>
</dbReference>
<dbReference type="InterPro" id="IPR016195">
    <property type="entry name" value="Pol/histidinol_Pase-like"/>
</dbReference>
<dbReference type="SUPFAM" id="SSF89550">
    <property type="entry name" value="PHP domain-like"/>
    <property type="match status" value="1"/>
</dbReference>
<keyword evidence="3" id="KW-1185">Reference proteome</keyword>
<evidence type="ECO:0000256" key="1">
    <source>
        <dbReference type="SAM" id="Coils"/>
    </source>
</evidence>
<proteinExistence type="predicted"/>
<gene>
    <name evidence="2" type="ORF">GQF63_19470</name>
</gene>
<dbReference type="Proteomes" id="UP000435036">
    <property type="component" value="Unassembled WGS sequence"/>
</dbReference>
<dbReference type="SUPFAM" id="SSF52540">
    <property type="entry name" value="P-loop containing nucleoside triphosphate hydrolases"/>
    <property type="match status" value="1"/>
</dbReference>
<dbReference type="InterPro" id="IPR054787">
    <property type="entry name" value="TrlF_ATPase"/>
</dbReference>
<evidence type="ECO:0008006" key="4">
    <source>
        <dbReference type="Google" id="ProtNLM"/>
    </source>
</evidence>
<name>A0A6N8L4H0_9SPHI</name>
<evidence type="ECO:0000313" key="2">
    <source>
        <dbReference type="EMBL" id="MVZ64207.1"/>
    </source>
</evidence>
<dbReference type="Gene3D" id="3.20.20.140">
    <property type="entry name" value="Metal-dependent hydrolases"/>
    <property type="match status" value="1"/>
</dbReference>
<accession>A0A6N8L4H0</accession>